<dbReference type="AlphaFoldDB" id="A0AAD2JV94"/>
<name>A0AAD2JV94_9AGAR</name>
<feature type="non-terminal residue" evidence="2">
    <location>
        <position position="140"/>
    </location>
</feature>
<organism evidence="2 3">
    <name type="scientific">Mycena citricolor</name>
    <dbReference type="NCBI Taxonomy" id="2018698"/>
    <lineage>
        <taxon>Eukaryota</taxon>
        <taxon>Fungi</taxon>
        <taxon>Dikarya</taxon>
        <taxon>Basidiomycota</taxon>
        <taxon>Agaricomycotina</taxon>
        <taxon>Agaricomycetes</taxon>
        <taxon>Agaricomycetidae</taxon>
        <taxon>Agaricales</taxon>
        <taxon>Marasmiineae</taxon>
        <taxon>Mycenaceae</taxon>
        <taxon>Mycena</taxon>
    </lineage>
</organism>
<evidence type="ECO:0000313" key="3">
    <source>
        <dbReference type="Proteomes" id="UP001295794"/>
    </source>
</evidence>
<feature type="region of interest" description="Disordered" evidence="1">
    <location>
        <begin position="1"/>
        <end position="39"/>
    </location>
</feature>
<proteinExistence type="predicted"/>
<comment type="caution">
    <text evidence="2">The sequence shown here is derived from an EMBL/GenBank/DDBJ whole genome shotgun (WGS) entry which is preliminary data.</text>
</comment>
<evidence type="ECO:0000313" key="2">
    <source>
        <dbReference type="EMBL" id="CAK5263756.1"/>
    </source>
</evidence>
<protein>
    <submittedName>
        <fullName evidence="2">Uncharacterized protein</fullName>
    </submittedName>
</protein>
<evidence type="ECO:0000256" key="1">
    <source>
        <dbReference type="SAM" id="MobiDB-lite"/>
    </source>
</evidence>
<accession>A0AAD2JV94</accession>
<feature type="compositionally biased region" description="Low complexity" evidence="1">
    <location>
        <begin position="1"/>
        <end position="26"/>
    </location>
</feature>
<dbReference type="EMBL" id="CAVNYO010000044">
    <property type="protein sequence ID" value="CAK5263756.1"/>
    <property type="molecule type" value="Genomic_DNA"/>
</dbReference>
<gene>
    <name evidence="2" type="ORF">MYCIT1_LOCUS3374</name>
</gene>
<sequence>AIQGSPASPGTTSSGSPPTGRTRSPGQARNSTPGPGAAHRGCSICWARAIRVSIVKVEVPGEMSGDIYTEERPETVGQLRQVSDSHFDTPLSCTWKFAANTMERRHLSLIADMSRETTSGIAAPIYKALIHLGVELKTAH</sequence>
<dbReference type="Proteomes" id="UP001295794">
    <property type="component" value="Unassembled WGS sequence"/>
</dbReference>
<reference evidence="2" key="1">
    <citation type="submission" date="2023-11" db="EMBL/GenBank/DDBJ databases">
        <authorList>
            <person name="De Vega J J."/>
            <person name="De Vega J J."/>
        </authorList>
    </citation>
    <scope>NUCLEOTIDE SEQUENCE</scope>
</reference>
<keyword evidence="3" id="KW-1185">Reference proteome</keyword>